<reference evidence="2 3" key="1">
    <citation type="submission" date="2018-05" db="EMBL/GenBank/DDBJ databases">
        <title>Genomic Encyclopedia of Type Strains, Phase IV (KMG-IV): sequencing the most valuable type-strain genomes for metagenomic binning, comparative biology and taxonomic classification.</title>
        <authorList>
            <person name="Goeker M."/>
        </authorList>
    </citation>
    <scope>NUCLEOTIDE SEQUENCE [LARGE SCALE GENOMIC DNA]</scope>
    <source>
        <strain evidence="2 3">DSM 18773</strain>
    </source>
</reference>
<keyword evidence="3" id="KW-1185">Reference proteome</keyword>
<evidence type="ECO:0000256" key="1">
    <source>
        <dbReference type="SAM" id="Phobius"/>
    </source>
</evidence>
<dbReference type="AlphaFoldDB" id="A0A316DER8"/>
<keyword evidence="1" id="KW-1133">Transmembrane helix</keyword>
<proteinExistence type="predicted"/>
<comment type="caution">
    <text evidence="2">The sequence shown here is derived from an EMBL/GenBank/DDBJ whole genome shotgun (WGS) entry which is preliminary data.</text>
</comment>
<evidence type="ECO:0000313" key="3">
    <source>
        <dbReference type="Proteomes" id="UP000245634"/>
    </source>
</evidence>
<name>A0A316DER8_9BACL</name>
<sequence length="39" mass="4433">MDNKESNESLRGTFVAVMILGFLILGSWIGVFTLYLLRK</sequence>
<gene>
    <name evidence="2" type="ORF">C7459_103209</name>
</gene>
<evidence type="ECO:0008006" key="4">
    <source>
        <dbReference type="Google" id="ProtNLM"/>
    </source>
</evidence>
<feature type="transmembrane region" description="Helical" evidence="1">
    <location>
        <begin position="12"/>
        <end position="37"/>
    </location>
</feature>
<accession>A0A316DER8</accession>
<evidence type="ECO:0000313" key="2">
    <source>
        <dbReference type="EMBL" id="PWK15669.1"/>
    </source>
</evidence>
<protein>
    <recommendedName>
        <fullName evidence="4">Cytochrome c oxidase subunit IIa family protein</fullName>
    </recommendedName>
</protein>
<dbReference type="OrthoDB" id="2418411at2"/>
<dbReference type="EMBL" id="QGGL01000003">
    <property type="protein sequence ID" value="PWK15669.1"/>
    <property type="molecule type" value="Genomic_DNA"/>
</dbReference>
<keyword evidence="1" id="KW-0812">Transmembrane</keyword>
<dbReference type="Proteomes" id="UP000245634">
    <property type="component" value="Unassembled WGS sequence"/>
</dbReference>
<dbReference type="RefSeq" id="WP_109686928.1">
    <property type="nucleotide sequence ID" value="NZ_QGGL01000003.1"/>
</dbReference>
<keyword evidence="1" id="KW-0472">Membrane</keyword>
<organism evidence="2 3">
    <name type="scientific">Tumebacillus permanentifrigoris</name>
    <dbReference type="NCBI Taxonomy" id="378543"/>
    <lineage>
        <taxon>Bacteria</taxon>
        <taxon>Bacillati</taxon>
        <taxon>Bacillota</taxon>
        <taxon>Bacilli</taxon>
        <taxon>Bacillales</taxon>
        <taxon>Alicyclobacillaceae</taxon>
        <taxon>Tumebacillus</taxon>
    </lineage>
</organism>